<dbReference type="EMBL" id="CP088295">
    <property type="protein sequence ID" value="UUY06281.1"/>
    <property type="molecule type" value="Genomic_DNA"/>
</dbReference>
<evidence type="ECO:0000313" key="2">
    <source>
        <dbReference type="Proteomes" id="UP001058860"/>
    </source>
</evidence>
<gene>
    <name evidence="1" type="ORF">LRS13_07795</name>
</gene>
<evidence type="ECO:0008006" key="3">
    <source>
        <dbReference type="Google" id="ProtNLM"/>
    </source>
</evidence>
<dbReference type="InterPro" id="IPR032710">
    <property type="entry name" value="NTF2-like_dom_sf"/>
</dbReference>
<evidence type="ECO:0000313" key="1">
    <source>
        <dbReference type="EMBL" id="UUY06281.1"/>
    </source>
</evidence>
<accession>A0ABY5PNT1</accession>
<sequence length="111" mass="12850">MVFTDNDTRWSGEHRGRPAIERFLQDFTRAGLQGEITELFVGGPPWRMTLLARFDDHADAPDGERLYENRTVLVIRTRWGKIVHQEDFYVDTVRMAEFDRRLTALGITPAG</sequence>
<dbReference type="Gene3D" id="3.10.450.50">
    <property type="match status" value="1"/>
</dbReference>
<dbReference type="SUPFAM" id="SSF54427">
    <property type="entry name" value="NTF2-like"/>
    <property type="match status" value="1"/>
</dbReference>
<reference evidence="2" key="1">
    <citation type="submission" date="2021-11" db="EMBL/GenBank/DDBJ databases">
        <title>Cultivation dependent microbiological survey of springs from the worlds oldest radium mine currently devoted to the extraction of radon-saturated water.</title>
        <authorList>
            <person name="Kapinusova G."/>
            <person name="Smrhova T."/>
            <person name="Strejcek M."/>
            <person name="Suman J."/>
            <person name="Jani K."/>
            <person name="Pajer P."/>
            <person name="Uhlik O."/>
        </authorList>
    </citation>
    <scope>NUCLEOTIDE SEQUENCE [LARGE SCALE GENOMIC DNA]</scope>
    <source>
        <strain evidence="2">J379</strain>
    </source>
</reference>
<organism evidence="1 2">
    <name type="scientific">Svornostia abyssi</name>
    <dbReference type="NCBI Taxonomy" id="2898438"/>
    <lineage>
        <taxon>Bacteria</taxon>
        <taxon>Bacillati</taxon>
        <taxon>Actinomycetota</taxon>
        <taxon>Thermoleophilia</taxon>
        <taxon>Solirubrobacterales</taxon>
        <taxon>Baekduiaceae</taxon>
        <taxon>Svornostia</taxon>
    </lineage>
</organism>
<keyword evidence="2" id="KW-1185">Reference proteome</keyword>
<name>A0ABY5PNT1_9ACTN</name>
<dbReference type="Proteomes" id="UP001058860">
    <property type="component" value="Chromosome"/>
</dbReference>
<proteinExistence type="predicted"/>
<protein>
    <recommendedName>
        <fullName evidence="3">SnoaL-like domain-containing protein</fullName>
    </recommendedName>
</protein>